<dbReference type="Proteomes" id="UP001238450">
    <property type="component" value="Unassembled WGS sequence"/>
</dbReference>
<dbReference type="AlphaFoldDB" id="A0AAJ1WQ43"/>
<sequence>MLYVQYSIQGNEGLCNQLMAIFRAIGEALFYQNQGVEVCLILSDVQTRNSPDLTVQPSFKPIQVDSFIDVECLSEILKDKKINVKRAEEVRILDSDSLITCNRILRRTMTQEESKELGLLFANMIPWTKQVMRLSNFIIDSMSCYPLWTATHLRIERDLLSFEDIGEPELEVIRQGQFDHVMNFFSCTKNISAIYVSSGIQTNEYDFLIDKLREINPSLASVNKDVIFKENPELQKEFDELHLEQQALVNWLVCTKAPLFIGPHSSSFSYLAAYIRHYQHFTNLHPDYQACWEDWFPRLSLTGMA</sequence>
<evidence type="ECO:0000313" key="2">
    <source>
        <dbReference type="Proteomes" id="UP001238450"/>
    </source>
</evidence>
<name>A0AAJ1WQ43_9BACL</name>
<protein>
    <submittedName>
        <fullName evidence="1">Uncharacterized protein</fullName>
    </submittedName>
</protein>
<reference evidence="1 2" key="1">
    <citation type="submission" date="2023-07" db="EMBL/GenBank/DDBJ databases">
        <title>Genomic Encyclopedia of Type Strains, Phase IV (KMG-IV): sequencing the most valuable type-strain genomes for metagenomic binning, comparative biology and taxonomic classification.</title>
        <authorList>
            <person name="Goeker M."/>
        </authorList>
    </citation>
    <scope>NUCLEOTIDE SEQUENCE [LARGE SCALE GENOMIC DNA]</scope>
    <source>
        <strain evidence="1 2">DSM 46876</strain>
    </source>
</reference>
<proteinExistence type="predicted"/>
<keyword evidence="2" id="KW-1185">Reference proteome</keyword>
<dbReference type="Gene3D" id="3.40.50.11350">
    <property type="match status" value="1"/>
</dbReference>
<gene>
    <name evidence="1" type="ORF">J2Z48_001334</name>
</gene>
<dbReference type="EMBL" id="JAUSUV010000005">
    <property type="protein sequence ID" value="MDQ0417162.1"/>
    <property type="molecule type" value="Genomic_DNA"/>
</dbReference>
<accession>A0AAJ1WQ43</accession>
<evidence type="ECO:0000313" key="1">
    <source>
        <dbReference type="EMBL" id="MDQ0417162.1"/>
    </source>
</evidence>
<organism evidence="1 2">
    <name type="scientific">Croceifilum oryzae</name>
    <dbReference type="NCBI Taxonomy" id="1553429"/>
    <lineage>
        <taxon>Bacteria</taxon>
        <taxon>Bacillati</taxon>
        <taxon>Bacillota</taxon>
        <taxon>Bacilli</taxon>
        <taxon>Bacillales</taxon>
        <taxon>Thermoactinomycetaceae</taxon>
        <taxon>Croceifilum</taxon>
    </lineage>
</organism>
<comment type="caution">
    <text evidence="1">The sequence shown here is derived from an EMBL/GenBank/DDBJ whole genome shotgun (WGS) entry which is preliminary data.</text>
</comment>
<dbReference type="RefSeq" id="WP_307251990.1">
    <property type="nucleotide sequence ID" value="NZ_JAUSUV010000005.1"/>
</dbReference>